<dbReference type="SUPFAM" id="SSF53098">
    <property type="entry name" value="Ribonuclease H-like"/>
    <property type="match status" value="1"/>
</dbReference>
<feature type="coiled-coil region" evidence="1">
    <location>
        <begin position="292"/>
        <end position="319"/>
    </location>
</feature>
<keyword evidence="4" id="KW-1185">Reference proteome</keyword>
<accession>A0A133V476</accession>
<dbReference type="GO" id="GO:0004803">
    <property type="term" value="F:transposase activity"/>
    <property type="evidence" value="ECO:0007669"/>
    <property type="project" value="InterPro"/>
</dbReference>
<name>A0A133V476_9EURY</name>
<dbReference type="PANTHER" id="PTHR34614:SF2">
    <property type="entry name" value="TRANSPOSASE IS4-LIKE DOMAIN-CONTAINING PROTEIN"/>
    <property type="match status" value="1"/>
</dbReference>
<evidence type="ECO:0000259" key="2">
    <source>
        <dbReference type="Pfam" id="PF01609"/>
    </source>
</evidence>
<dbReference type="InterPro" id="IPR012337">
    <property type="entry name" value="RNaseH-like_sf"/>
</dbReference>
<dbReference type="AlphaFoldDB" id="A0A133V476"/>
<organism evidence="3 4">
    <name type="scientific">candidate division MSBL1 archaeon SCGC-AAA261D19</name>
    <dbReference type="NCBI Taxonomy" id="1698273"/>
    <lineage>
        <taxon>Archaea</taxon>
        <taxon>Methanobacteriati</taxon>
        <taxon>Methanobacteriota</taxon>
        <taxon>candidate division MSBL1</taxon>
    </lineage>
</organism>
<protein>
    <recommendedName>
        <fullName evidence="2">Transposase IS4-like domain-containing protein</fullName>
    </recommendedName>
</protein>
<evidence type="ECO:0000256" key="1">
    <source>
        <dbReference type="SAM" id="Coils"/>
    </source>
</evidence>
<keyword evidence="1" id="KW-0175">Coiled coil</keyword>
<dbReference type="Pfam" id="PF01609">
    <property type="entry name" value="DDE_Tnp_1"/>
    <property type="match status" value="1"/>
</dbReference>
<dbReference type="NCBIfam" id="NF033559">
    <property type="entry name" value="transpos_IS1634"/>
    <property type="match status" value="1"/>
</dbReference>
<dbReference type="GO" id="GO:0003677">
    <property type="term" value="F:DNA binding"/>
    <property type="evidence" value="ECO:0007669"/>
    <property type="project" value="InterPro"/>
</dbReference>
<comment type="caution">
    <text evidence="3">The sequence shown here is derived from an EMBL/GenBank/DDBJ whole genome shotgun (WGS) entry which is preliminary data.</text>
</comment>
<dbReference type="Proteomes" id="UP000070400">
    <property type="component" value="Unassembled WGS sequence"/>
</dbReference>
<evidence type="ECO:0000313" key="4">
    <source>
        <dbReference type="Proteomes" id="UP000070400"/>
    </source>
</evidence>
<dbReference type="EMBL" id="LHXX01000058">
    <property type="protein sequence ID" value="KXB01244.1"/>
    <property type="molecule type" value="Genomic_DNA"/>
</dbReference>
<dbReference type="GO" id="GO:0006313">
    <property type="term" value="P:DNA transposition"/>
    <property type="evidence" value="ECO:0007669"/>
    <property type="project" value="InterPro"/>
</dbReference>
<dbReference type="PANTHER" id="PTHR34614">
    <property type="match status" value="1"/>
</dbReference>
<proteinExistence type="predicted"/>
<feature type="domain" description="Transposase IS4-like" evidence="2">
    <location>
        <begin position="207"/>
        <end position="481"/>
    </location>
</feature>
<reference evidence="3 4" key="1">
    <citation type="journal article" date="2016" name="Sci. Rep.">
        <title>Metabolic traits of an uncultured archaeal lineage -MSBL1- from brine pools of the Red Sea.</title>
        <authorList>
            <person name="Mwirichia R."/>
            <person name="Alam I."/>
            <person name="Rashid M."/>
            <person name="Vinu M."/>
            <person name="Ba-Alawi W."/>
            <person name="Anthony Kamau A."/>
            <person name="Kamanda Ngugi D."/>
            <person name="Goker M."/>
            <person name="Klenk H.P."/>
            <person name="Bajic V."/>
            <person name="Stingl U."/>
        </authorList>
    </citation>
    <scope>NUCLEOTIDE SEQUENCE [LARGE SCALE GENOMIC DNA]</scope>
    <source>
        <strain evidence="3">SCGC-AAA261D19</strain>
    </source>
</reference>
<dbReference type="InterPro" id="IPR002559">
    <property type="entry name" value="Transposase_11"/>
</dbReference>
<dbReference type="InterPro" id="IPR047654">
    <property type="entry name" value="IS1634_transpos"/>
</dbReference>
<gene>
    <name evidence="3" type="ORF">AKJ43_03530</name>
</gene>
<sequence length="550" mass="62922">MFLKQVKVKGKPYYCIVKSVRIEGKPRHEHVKYVGSKEEVIKKLLKGDKAVMESMKVSQVKDQGEVDLLYRIAEKLELRSTINGHVVKTAGVDVGAQMVVLAINQCLDALALDNVDLWYHHTILEERLGIPFYSLSAENLCKAMDYIYPPIRDQEGEVIDARDNAMPIKKDLVEKLKDLFDIKLDALFYDITSTYFEGNNCIIARLGYSRDKKNGKKQILVGLVVTREYRFPLFYSVFEGSTSDMTTVSDTLKTLQEEFKVEKTLLVMDRGMMRPGNLEELDGSGFDYVCGLKKGEKAVKKVILEAEGLEDEENRVREDMSAVDMVREFAGKRRKLVVYKNHKQAKELKEERDIKLSRAMKELNEYAAKVNTGNYKKVEKVVAKVRKLKKGVSKFIKTDITVKKGRVRLLVKKLDDRVKEAEKLDGKYLLLCTDLGLPKEDVISAYFDKDGIEKAFRSMKQHGLRPVRSWTLNRVKASIFIGYLGQLLLSTLHYMLDKAGLKITPERALGYLKWQKKVVLESEETVVEKTSVPELEAREIIEKLETAKLL</sequence>
<evidence type="ECO:0000313" key="3">
    <source>
        <dbReference type="EMBL" id="KXB01244.1"/>
    </source>
</evidence>